<feature type="non-terminal residue" evidence="3">
    <location>
        <position position="336"/>
    </location>
</feature>
<evidence type="ECO:0000313" key="3">
    <source>
        <dbReference type="EMBL" id="CAF1482568.1"/>
    </source>
</evidence>
<comment type="caution">
    <text evidence="3">The sequence shown here is derived from an EMBL/GenBank/DDBJ whole genome shotgun (WGS) entry which is preliminary data.</text>
</comment>
<name>A0A815RU84_ADIRI</name>
<dbReference type="Proteomes" id="UP000663828">
    <property type="component" value="Unassembled WGS sequence"/>
</dbReference>
<accession>A0A815RU84</accession>
<keyword evidence="1" id="KW-0175">Coiled coil</keyword>
<keyword evidence="4" id="KW-1185">Reference proteome</keyword>
<gene>
    <name evidence="3" type="ORF">XAT740_LOCUS38616</name>
</gene>
<proteinExistence type="predicted"/>
<feature type="compositionally biased region" description="Polar residues" evidence="2">
    <location>
        <begin position="243"/>
        <end position="265"/>
    </location>
</feature>
<feature type="region of interest" description="Disordered" evidence="2">
    <location>
        <begin position="243"/>
        <end position="266"/>
    </location>
</feature>
<evidence type="ECO:0000256" key="2">
    <source>
        <dbReference type="SAM" id="MobiDB-lite"/>
    </source>
</evidence>
<evidence type="ECO:0000256" key="1">
    <source>
        <dbReference type="SAM" id="Coils"/>
    </source>
</evidence>
<evidence type="ECO:0000313" key="4">
    <source>
        <dbReference type="Proteomes" id="UP000663828"/>
    </source>
</evidence>
<feature type="coiled-coil region" evidence="1">
    <location>
        <begin position="150"/>
        <end position="177"/>
    </location>
</feature>
<sequence>MSHHDILISSSQDDSDITIIHPSIIDDDPNIYVNNTYVPIMTRLKQAYDSSENRQTASSQSMILPPGNRYGNDFVFVDHNPQENAKKIEQVLDYYLRDLKQESKSQSECGQQLVTRLMDLIRAAYPSDQHKMIELDAIMRDIASFHDKRHVENEGKIQELQAEIRRLEKTLFLSKDELLMHRDSSHSLSTMTSIREQRPSIHDYEQWTEIEDDTKKLQELVQTQKNQINEIVSLISQSATASNSLDLPTTTENNSQDSNADNPTTPVAGGVSFSFLLKKIQCIAGHRKQQELTPVEALQEAKLENHSPGVSPTQSLATLTLTSLQTNEQPDVPNLH</sequence>
<protein>
    <submittedName>
        <fullName evidence="3">Uncharacterized protein</fullName>
    </submittedName>
</protein>
<dbReference type="AlphaFoldDB" id="A0A815RU84"/>
<organism evidence="3 4">
    <name type="scientific">Adineta ricciae</name>
    <name type="common">Rotifer</name>
    <dbReference type="NCBI Taxonomy" id="249248"/>
    <lineage>
        <taxon>Eukaryota</taxon>
        <taxon>Metazoa</taxon>
        <taxon>Spiralia</taxon>
        <taxon>Gnathifera</taxon>
        <taxon>Rotifera</taxon>
        <taxon>Eurotatoria</taxon>
        <taxon>Bdelloidea</taxon>
        <taxon>Adinetida</taxon>
        <taxon>Adinetidae</taxon>
        <taxon>Adineta</taxon>
    </lineage>
</organism>
<dbReference type="EMBL" id="CAJNOR010004191">
    <property type="protein sequence ID" value="CAF1482568.1"/>
    <property type="molecule type" value="Genomic_DNA"/>
</dbReference>
<reference evidence="3" key="1">
    <citation type="submission" date="2021-02" db="EMBL/GenBank/DDBJ databases">
        <authorList>
            <person name="Nowell W R."/>
        </authorList>
    </citation>
    <scope>NUCLEOTIDE SEQUENCE</scope>
</reference>